<evidence type="ECO:0000256" key="1">
    <source>
        <dbReference type="ARBA" id="ARBA00004123"/>
    </source>
</evidence>
<evidence type="ECO:0000256" key="6">
    <source>
        <dbReference type="ARBA" id="ARBA00023125"/>
    </source>
</evidence>
<feature type="region of interest" description="Disordered" evidence="10">
    <location>
        <begin position="179"/>
        <end position="256"/>
    </location>
</feature>
<dbReference type="SUPFAM" id="SSF46785">
    <property type="entry name" value="Winged helix' DNA-binding domain"/>
    <property type="match status" value="1"/>
</dbReference>
<evidence type="ECO:0000313" key="14">
    <source>
        <dbReference type="WBParaSite" id="TTAC_0000797801-mRNA-1"/>
    </source>
</evidence>
<evidence type="ECO:0000256" key="7">
    <source>
        <dbReference type="ARBA" id="ARBA00023163"/>
    </source>
</evidence>
<feature type="region of interest" description="Disordered" evidence="10">
    <location>
        <begin position="53"/>
        <end position="136"/>
    </location>
</feature>
<sequence length="313" mass="31609">MSDLFRGRASTWSAGAPTSDHESDAPRGFDYTDAATATAAAALALRTVTASTSAATTPADQPPNNSNTGGVGGFHYSPSTAADIGSQEFSSRRLVADKTPESTTSDYPQSFFANTASSPSRGSREWNANSGSGSGGGFQSSNFSVLSVAASSPFGHHADGGGGLLTPCGGGYGSSSPYANGSCPQPQQQQQPGLHSGSPSSVGSQLSIPQPSLMSTQGGMAPAATTTGGGGSVPATATTGGGGGSAAKRPARRNPWGSETYSDLIAKAIESYPEKQATLQQIYDYISTNYTYFRERSDPPASAGWKVSTGSCG</sequence>
<evidence type="ECO:0000259" key="11">
    <source>
        <dbReference type="PROSITE" id="PS50039"/>
    </source>
</evidence>
<dbReference type="GO" id="GO:0000981">
    <property type="term" value="F:DNA-binding transcription factor activity, RNA polymerase II-specific"/>
    <property type="evidence" value="ECO:0007669"/>
    <property type="project" value="TreeGrafter"/>
</dbReference>
<gene>
    <name evidence="12" type="ORF">TTAC_LOCUS7963</name>
</gene>
<keyword evidence="7" id="KW-0804">Transcription</keyword>
<evidence type="ECO:0000313" key="13">
    <source>
        <dbReference type="Proteomes" id="UP000274429"/>
    </source>
</evidence>
<dbReference type="EMBL" id="UYWX01020426">
    <property type="protein sequence ID" value="VDM32441.1"/>
    <property type="molecule type" value="Genomic_DNA"/>
</dbReference>
<dbReference type="Pfam" id="PF00250">
    <property type="entry name" value="Forkhead"/>
    <property type="match status" value="1"/>
</dbReference>
<evidence type="ECO:0000256" key="9">
    <source>
        <dbReference type="PROSITE-ProRule" id="PRU00089"/>
    </source>
</evidence>
<proteinExistence type="predicted"/>
<dbReference type="PANTHER" id="PTHR45767">
    <property type="entry name" value="FORKHEAD BOX PROTEIN O"/>
    <property type="match status" value="1"/>
</dbReference>
<evidence type="ECO:0000256" key="5">
    <source>
        <dbReference type="ARBA" id="ARBA00023015"/>
    </source>
</evidence>
<keyword evidence="8 9" id="KW-0539">Nucleus</keyword>
<dbReference type="SMART" id="SM00339">
    <property type="entry name" value="FH"/>
    <property type="match status" value="1"/>
</dbReference>
<feature type="compositionally biased region" description="Basic and acidic residues" evidence="10">
    <location>
        <begin position="90"/>
        <end position="100"/>
    </location>
</feature>
<keyword evidence="13" id="KW-1185">Reference proteome</keyword>
<organism evidence="14">
    <name type="scientific">Hydatigena taeniaeformis</name>
    <name type="common">Feline tapeworm</name>
    <name type="synonym">Taenia taeniaeformis</name>
    <dbReference type="NCBI Taxonomy" id="6205"/>
    <lineage>
        <taxon>Eukaryota</taxon>
        <taxon>Metazoa</taxon>
        <taxon>Spiralia</taxon>
        <taxon>Lophotrochozoa</taxon>
        <taxon>Platyhelminthes</taxon>
        <taxon>Cestoda</taxon>
        <taxon>Eucestoda</taxon>
        <taxon>Cyclophyllidea</taxon>
        <taxon>Taeniidae</taxon>
        <taxon>Hydatigera</taxon>
    </lineage>
</organism>
<dbReference type="GO" id="GO:0005634">
    <property type="term" value="C:nucleus"/>
    <property type="evidence" value="ECO:0007669"/>
    <property type="project" value="UniProtKB-SubCell"/>
</dbReference>
<evidence type="ECO:0000313" key="12">
    <source>
        <dbReference type="EMBL" id="VDM32441.1"/>
    </source>
</evidence>
<keyword evidence="3" id="KW-0217">Developmental protein</keyword>
<evidence type="ECO:0000256" key="2">
    <source>
        <dbReference type="ARBA" id="ARBA00004496"/>
    </source>
</evidence>
<feature type="DNA-binding region" description="Fork-head" evidence="9">
    <location>
        <begin position="260"/>
        <end position="308"/>
    </location>
</feature>
<reference evidence="14" key="1">
    <citation type="submission" date="2017-02" db="UniProtKB">
        <authorList>
            <consortium name="WormBaseParasite"/>
        </authorList>
    </citation>
    <scope>IDENTIFICATION</scope>
</reference>
<dbReference type="AlphaFoldDB" id="A0A0R3X3P2"/>
<keyword evidence="5" id="KW-0805">Transcription regulation</keyword>
<dbReference type="Proteomes" id="UP000274429">
    <property type="component" value="Unassembled WGS sequence"/>
</dbReference>
<dbReference type="PROSITE" id="PS50039">
    <property type="entry name" value="FORK_HEAD_3"/>
    <property type="match status" value="1"/>
</dbReference>
<dbReference type="PANTHER" id="PTHR45767:SF2">
    <property type="entry name" value="FORKHEAD BOX PROTEIN O"/>
    <property type="match status" value="1"/>
</dbReference>
<feature type="domain" description="Fork-head" evidence="11">
    <location>
        <begin position="260"/>
        <end position="308"/>
    </location>
</feature>
<reference evidence="12 13" key="2">
    <citation type="submission" date="2018-11" db="EMBL/GenBank/DDBJ databases">
        <authorList>
            <consortium name="Pathogen Informatics"/>
        </authorList>
    </citation>
    <scope>NUCLEOTIDE SEQUENCE [LARGE SCALE GENOMIC DNA]</scope>
</reference>
<evidence type="ECO:0000256" key="4">
    <source>
        <dbReference type="ARBA" id="ARBA00022490"/>
    </source>
</evidence>
<dbReference type="OrthoDB" id="5954824at2759"/>
<feature type="region of interest" description="Disordered" evidence="10">
    <location>
        <begin position="1"/>
        <end position="27"/>
    </location>
</feature>
<keyword evidence="4" id="KW-0963">Cytoplasm</keyword>
<evidence type="ECO:0000256" key="8">
    <source>
        <dbReference type="ARBA" id="ARBA00023242"/>
    </source>
</evidence>
<keyword evidence="6 9" id="KW-0238">DNA-binding</keyword>
<dbReference type="InterPro" id="IPR001766">
    <property type="entry name" value="Fork_head_dom"/>
</dbReference>
<feature type="compositionally biased region" description="Polar residues" evidence="10">
    <location>
        <begin position="101"/>
        <end position="121"/>
    </location>
</feature>
<feature type="compositionally biased region" description="Low complexity" evidence="10">
    <location>
        <begin position="216"/>
        <end position="226"/>
    </location>
</feature>
<dbReference type="InterPro" id="IPR036388">
    <property type="entry name" value="WH-like_DNA-bd_sf"/>
</dbReference>
<dbReference type="GO" id="GO:0005737">
    <property type="term" value="C:cytoplasm"/>
    <property type="evidence" value="ECO:0007669"/>
    <property type="project" value="UniProtKB-SubCell"/>
</dbReference>
<name>A0A0R3X3P2_HYDTA</name>
<protein>
    <submittedName>
        <fullName evidence="14">Fork-head domain-containing protein</fullName>
    </submittedName>
</protein>
<dbReference type="GO" id="GO:0000978">
    <property type="term" value="F:RNA polymerase II cis-regulatory region sequence-specific DNA binding"/>
    <property type="evidence" value="ECO:0007669"/>
    <property type="project" value="TreeGrafter"/>
</dbReference>
<evidence type="ECO:0000256" key="10">
    <source>
        <dbReference type="SAM" id="MobiDB-lite"/>
    </source>
</evidence>
<feature type="compositionally biased region" description="Low complexity" evidence="10">
    <location>
        <begin position="179"/>
        <end position="209"/>
    </location>
</feature>
<evidence type="ECO:0000256" key="3">
    <source>
        <dbReference type="ARBA" id="ARBA00022473"/>
    </source>
</evidence>
<dbReference type="WBParaSite" id="TTAC_0000797801-mRNA-1">
    <property type="protein sequence ID" value="TTAC_0000797801-mRNA-1"/>
    <property type="gene ID" value="TTAC_0000797801"/>
</dbReference>
<dbReference type="Gene3D" id="1.10.10.10">
    <property type="entry name" value="Winged helix-like DNA-binding domain superfamily/Winged helix DNA-binding domain"/>
    <property type="match status" value="1"/>
</dbReference>
<comment type="subcellular location">
    <subcellularLocation>
        <location evidence="2">Cytoplasm</location>
    </subcellularLocation>
    <subcellularLocation>
        <location evidence="1 9">Nucleus</location>
    </subcellularLocation>
</comment>
<dbReference type="InterPro" id="IPR036390">
    <property type="entry name" value="WH_DNA-bd_sf"/>
</dbReference>
<dbReference type="STRING" id="6205.A0A0R3X3P2"/>
<accession>A0A0R3X3P2</accession>